<reference evidence="3 4" key="1">
    <citation type="submission" date="2022-09" db="EMBL/GenBank/DDBJ databases">
        <authorList>
            <person name="Palmer J.M."/>
        </authorList>
    </citation>
    <scope>NUCLEOTIDE SEQUENCE [LARGE SCALE GENOMIC DNA]</scope>
    <source>
        <strain evidence="3 4">DSM 7382</strain>
    </source>
</reference>
<dbReference type="AlphaFoldDB" id="A0AAW0FDJ3"/>
<evidence type="ECO:0000256" key="1">
    <source>
        <dbReference type="SAM" id="Coils"/>
    </source>
</evidence>
<name>A0AAW0FDJ3_9APHY</name>
<keyword evidence="4" id="KW-1185">Reference proteome</keyword>
<feature type="compositionally biased region" description="Low complexity" evidence="2">
    <location>
        <begin position="253"/>
        <end position="263"/>
    </location>
</feature>
<feature type="compositionally biased region" description="Polar residues" evidence="2">
    <location>
        <begin position="238"/>
        <end position="247"/>
    </location>
</feature>
<keyword evidence="1" id="KW-0175">Coiled coil</keyword>
<organism evidence="3 4">
    <name type="scientific">Cerrena zonata</name>
    <dbReference type="NCBI Taxonomy" id="2478898"/>
    <lineage>
        <taxon>Eukaryota</taxon>
        <taxon>Fungi</taxon>
        <taxon>Dikarya</taxon>
        <taxon>Basidiomycota</taxon>
        <taxon>Agaricomycotina</taxon>
        <taxon>Agaricomycetes</taxon>
        <taxon>Polyporales</taxon>
        <taxon>Cerrenaceae</taxon>
        <taxon>Cerrena</taxon>
    </lineage>
</organism>
<sequence>MPDPHARRRISSTIIQCTTIITDENTPCLTTVTQSAARCQQHHLEYTTSFREYKEHAAASEAIALSVPMALSNVKNLKKPEAVEERLRNVKQLVDALQGEVDGRLMHRLRFFHNNWDQGHEIRIRMQQTKLDEAKKLQRRLEVRLEDLMEEDRLRDLQKKSVAKENITPRSRCEIDPLDASSLQIDTVGKIQGYRNISFAWPIRAKRTACCSTQPQTIDYSDGLYTTSGYSSVCKPRTTNSISQSRGRPNVRSSCSPSHINSSPLKKKSLSYFKLFFCLSGWLLMLRGIGLFDPLAHLKLTGSLYLAILVAR</sequence>
<gene>
    <name evidence="3" type="ORF">QCA50_019557</name>
</gene>
<feature type="region of interest" description="Disordered" evidence="2">
    <location>
        <begin position="238"/>
        <end position="263"/>
    </location>
</feature>
<comment type="caution">
    <text evidence="3">The sequence shown here is derived from an EMBL/GenBank/DDBJ whole genome shotgun (WGS) entry which is preliminary data.</text>
</comment>
<evidence type="ECO:0000313" key="4">
    <source>
        <dbReference type="Proteomes" id="UP001385951"/>
    </source>
</evidence>
<dbReference type="Proteomes" id="UP001385951">
    <property type="component" value="Unassembled WGS sequence"/>
</dbReference>
<accession>A0AAW0FDJ3</accession>
<proteinExistence type="predicted"/>
<dbReference type="EMBL" id="JASBNA010000088">
    <property type="protein sequence ID" value="KAK7677444.1"/>
    <property type="molecule type" value="Genomic_DNA"/>
</dbReference>
<protein>
    <submittedName>
        <fullName evidence="3">Uncharacterized protein</fullName>
    </submittedName>
</protein>
<evidence type="ECO:0000313" key="3">
    <source>
        <dbReference type="EMBL" id="KAK7677444.1"/>
    </source>
</evidence>
<evidence type="ECO:0000256" key="2">
    <source>
        <dbReference type="SAM" id="MobiDB-lite"/>
    </source>
</evidence>
<feature type="coiled-coil region" evidence="1">
    <location>
        <begin position="124"/>
        <end position="151"/>
    </location>
</feature>